<dbReference type="AlphaFoldDB" id="A0A2Z2KHN9"/>
<keyword evidence="8" id="KW-1185">Reference proteome</keyword>
<dbReference type="EMBL" id="CP021780">
    <property type="protein sequence ID" value="ASA25774.1"/>
    <property type="molecule type" value="Genomic_DNA"/>
</dbReference>
<evidence type="ECO:0000256" key="1">
    <source>
        <dbReference type="ARBA" id="ARBA00004635"/>
    </source>
</evidence>
<name>A0A2Z2KHN9_9BACL</name>
<comment type="subcellular location">
    <subcellularLocation>
        <location evidence="1">Membrane</location>
        <topology evidence="1">Lipid-anchor</topology>
    </subcellularLocation>
</comment>
<gene>
    <name evidence="7" type="ORF">B9T62_36630</name>
</gene>
<dbReference type="Proteomes" id="UP000249890">
    <property type="component" value="Chromosome"/>
</dbReference>
<dbReference type="KEGG" id="pdh:B9T62_36630"/>
<keyword evidence="5" id="KW-0564">Palmitate</keyword>
<dbReference type="InterPro" id="IPR004872">
    <property type="entry name" value="Lipoprotein_NlpA"/>
</dbReference>
<evidence type="ECO:0000256" key="2">
    <source>
        <dbReference type="ARBA" id="ARBA00008973"/>
    </source>
</evidence>
<proteinExistence type="inferred from homology"/>
<keyword evidence="6" id="KW-0449">Lipoprotein</keyword>
<protein>
    <recommendedName>
        <fullName evidence="9">Lipoprotein</fullName>
    </recommendedName>
</protein>
<sequence length="278" mass="30223">MKVRLWVSVLLVFAVLLTGCGGKTDGEASVVKIGVVGEPHKVIWDAVKENLAAEGVEVELSFVTFTDGIIANQALADKELDFTLFQHYAFLEQEVADKGYDFAVIGEALVAPLSVYSKKITDVDQIKDGDKIAIPNNATNAGRALKVLERAGLIEVDASKGYMPTVQDITTNKFNLEILEVDPALIPSLLPDLAAGITNSGIAIDNGLSPITDAIYSIPVDANDETIKPYINIFVARSEDKDNETYQNIVNAYRQDNVAKAMLDEYKGGLLPAWDYQE</sequence>
<dbReference type="Pfam" id="PF03180">
    <property type="entry name" value="Lipoprotein_9"/>
    <property type="match status" value="1"/>
</dbReference>
<evidence type="ECO:0000313" key="8">
    <source>
        <dbReference type="Proteomes" id="UP000249890"/>
    </source>
</evidence>
<evidence type="ECO:0000313" key="7">
    <source>
        <dbReference type="EMBL" id="ASA25774.1"/>
    </source>
</evidence>
<evidence type="ECO:0000256" key="3">
    <source>
        <dbReference type="ARBA" id="ARBA00022729"/>
    </source>
</evidence>
<evidence type="ECO:0000256" key="6">
    <source>
        <dbReference type="ARBA" id="ARBA00023288"/>
    </source>
</evidence>
<evidence type="ECO:0000256" key="5">
    <source>
        <dbReference type="ARBA" id="ARBA00023139"/>
    </source>
</evidence>
<evidence type="ECO:0000256" key="4">
    <source>
        <dbReference type="ARBA" id="ARBA00023136"/>
    </source>
</evidence>
<dbReference type="OrthoDB" id="9812878at2"/>
<dbReference type="GO" id="GO:0016020">
    <property type="term" value="C:membrane"/>
    <property type="evidence" value="ECO:0007669"/>
    <property type="project" value="UniProtKB-SubCell"/>
</dbReference>
<dbReference type="RefSeq" id="WP_087919735.1">
    <property type="nucleotide sequence ID" value="NZ_CP021780.1"/>
</dbReference>
<keyword evidence="3" id="KW-0732">Signal</keyword>
<dbReference type="PANTHER" id="PTHR30429">
    <property type="entry name" value="D-METHIONINE-BINDING LIPOPROTEIN METQ"/>
    <property type="match status" value="1"/>
</dbReference>
<reference evidence="7 8" key="1">
    <citation type="submission" date="2017-06" db="EMBL/GenBank/DDBJ databases">
        <title>Complete genome sequence of Paenibacillus donghaensis KCTC 13049T isolated from East Sea sediment, South Korea.</title>
        <authorList>
            <person name="Jung B.K."/>
            <person name="Hong S.-J."/>
            <person name="Shin J.-H."/>
        </authorList>
    </citation>
    <scope>NUCLEOTIDE SEQUENCE [LARGE SCALE GENOMIC DNA]</scope>
    <source>
        <strain evidence="7 8">KCTC 13049</strain>
    </source>
</reference>
<dbReference type="PROSITE" id="PS51257">
    <property type="entry name" value="PROKAR_LIPOPROTEIN"/>
    <property type="match status" value="1"/>
</dbReference>
<dbReference type="PANTHER" id="PTHR30429:SF3">
    <property type="entry name" value="LIPOPROTEIN"/>
    <property type="match status" value="1"/>
</dbReference>
<evidence type="ECO:0008006" key="9">
    <source>
        <dbReference type="Google" id="ProtNLM"/>
    </source>
</evidence>
<keyword evidence="4" id="KW-0472">Membrane</keyword>
<organism evidence="7 8">
    <name type="scientific">Paenibacillus donghaensis</name>
    <dbReference type="NCBI Taxonomy" id="414771"/>
    <lineage>
        <taxon>Bacteria</taxon>
        <taxon>Bacillati</taxon>
        <taxon>Bacillota</taxon>
        <taxon>Bacilli</taxon>
        <taxon>Bacillales</taxon>
        <taxon>Paenibacillaceae</taxon>
        <taxon>Paenibacillus</taxon>
    </lineage>
</organism>
<dbReference type="Gene3D" id="3.40.190.10">
    <property type="entry name" value="Periplasmic binding protein-like II"/>
    <property type="match status" value="2"/>
</dbReference>
<dbReference type="SUPFAM" id="SSF53850">
    <property type="entry name" value="Periplasmic binding protein-like II"/>
    <property type="match status" value="1"/>
</dbReference>
<comment type="similarity">
    <text evidence="2">Belongs to the NlpA lipoprotein family.</text>
</comment>
<accession>A0A2Z2KHN9</accession>